<keyword evidence="3" id="KW-0288">FMN</keyword>
<evidence type="ECO:0000259" key="4">
    <source>
        <dbReference type="PROSITE" id="PS50902"/>
    </source>
</evidence>
<dbReference type="PROSITE" id="PS50902">
    <property type="entry name" value="FLAVODOXIN_LIKE"/>
    <property type="match status" value="1"/>
</dbReference>
<reference evidence="5 6" key="1">
    <citation type="journal article" date="2017" name="Antonie Van Leeuwenhoek">
        <title>Rhizobium rhizosphaerae sp. nov., a novel species isolated from rice rhizosphere.</title>
        <authorList>
            <person name="Zhao J.J."/>
            <person name="Zhang J."/>
            <person name="Zhang R.J."/>
            <person name="Zhang C.W."/>
            <person name="Yin H.Q."/>
            <person name="Zhang X.X."/>
        </authorList>
    </citation>
    <scope>NUCLEOTIDE SEQUENCE [LARGE SCALE GENOMIC DNA]</scope>
    <source>
        <strain evidence="5 6">E3</strain>
    </source>
</reference>
<dbReference type="InterPro" id="IPR029039">
    <property type="entry name" value="Flavoprotein-like_sf"/>
</dbReference>
<dbReference type="PANTHER" id="PTHR19384">
    <property type="entry name" value="NITRIC OXIDE SYNTHASE-RELATED"/>
    <property type="match status" value="1"/>
</dbReference>
<evidence type="ECO:0000313" key="6">
    <source>
        <dbReference type="Proteomes" id="UP000006334"/>
    </source>
</evidence>
<feature type="domain" description="Flavodoxin-like" evidence="4">
    <location>
        <begin position="4"/>
        <end position="144"/>
    </location>
</feature>
<name>K6XRR3_9ALTE</name>
<comment type="cofactor">
    <cofactor evidence="1">
        <name>FMN</name>
        <dbReference type="ChEBI" id="CHEBI:58210"/>
    </cofactor>
</comment>
<dbReference type="OrthoDB" id="359268at2"/>
<proteinExistence type="predicted"/>
<dbReference type="STRING" id="1127673.GLIP_1718"/>
<dbReference type="Proteomes" id="UP000006334">
    <property type="component" value="Unassembled WGS sequence"/>
</dbReference>
<dbReference type="RefSeq" id="WP_008844167.1">
    <property type="nucleotide sequence ID" value="NZ_BAEN01000036.1"/>
</dbReference>
<dbReference type="GO" id="GO:0005829">
    <property type="term" value="C:cytosol"/>
    <property type="evidence" value="ECO:0007669"/>
    <property type="project" value="TreeGrafter"/>
</dbReference>
<dbReference type="EMBL" id="BAEN01000036">
    <property type="protein sequence ID" value="GAC14351.1"/>
    <property type="molecule type" value="Genomic_DNA"/>
</dbReference>
<dbReference type="PANTHER" id="PTHR19384:SF128">
    <property type="entry name" value="NADPH OXIDOREDUCTASE A"/>
    <property type="match status" value="1"/>
</dbReference>
<organism evidence="5 6">
    <name type="scientific">Aliiglaciecola lipolytica E3</name>
    <dbReference type="NCBI Taxonomy" id="1127673"/>
    <lineage>
        <taxon>Bacteria</taxon>
        <taxon>Pseudomonadati</taxon>
        <taxon>Pseudomonadota</taxon>
        <taxon>Gammaproteobacteria</taxon>
        <taxon>Alteromonadales</taxon>
        <taxon>Alteromonadaceae</taxon>
        <taxon>Aliiglaciecola</taxon>
    </lineage>
</organism>
<dbReference type="GO" id="GO:0050660">
    <property type="term" value="F:flavin adenine dinucleotide binding"/>
    <property type="evidence" value="ECO:0007669"/>
    <property type="project" value="TreeGrafter"/>
</dbReference>
<evidence type="ECO:0000256" key="1">
    <source>
        <dbReference type="ARBA" id="ARBA00001917"/>
    </source>
</evidence>
<dbReference type="GO" id="GO:0010181">
    <property type="term" value="F:FMN binding"/>
    <property type="evidence" value="ECO:0007669"/>
    <property type="project" value="InterPro"/>
</dbReference>
<dbReference type="InterPro" id="IPR008254">
    <property type="entry name" value="Flavodoxin/NO_synth"/>
</dbReference>
<comment type="caution">
    <text evidence="5">The sequence shown here is derived from an EMBL/GenBank/DDBJ whole genome shotgun (WGS) entry which is preliminary data.</text>
</comment>
<protein>
    <submittedName>
        <fullName evidence="5">Flavodoxin</fullName>
    </submittedName>
</protein>
<evidence type="ECO:0000256" key="3">
    <source>
        <dbReference type="ARBA" id="ARBA00022643"/>
    </source>
</evidence>
<dbReference type="Gene3D" id="3.40.50.360">
    <property type="match status" value="1"/>
</dbReference>
<evidence type="ECO:0000313" key="5">
    <source>
        <dbReference type="EMBL" id="GAC14351.1"/>
    </source>
</evidence>
<keyword evidence="2" id="KW-0285">Flavoprotein</keyword>
<dbReference type="SUPFAM" id="SSF52218">
    <property type="entry name" value="Flavoproteins"/>
    <property type="match status" value="1"/>
</dbReference>
<accession>K6XRR3</accession>
<evidence type="ECO:0000256" key="2">
    <source>
        <dbReference type="ARBA" id="ARBA00022630"/>
    </source>
</evidence>
<dbReference type="AlphaFoldDB" id="K6XRR3"/>
<dbReference type="GO" id="GO:0016491">
    <property type="term" value="F:oxidoreductase activity"/>
    <property type="evidence" value="ECO:0007669"/>
    <property type="project" value="TreeGrafter"/>
</dbReference>
<dbReference type="Pfam" id="PF00258">
    <property type="entry name" value="Flavodoxin_1"/>
    <property type="match status" value="1"/>
</dbReference>
<keyword evidence="6" id="KW-1185">Reference proteome</keyword>
<dbReference type="eggNOG" id="COG0716">
    <property type="taxonomic scope" value="Bacteria"/>
</dbReference>
<gene>
    <name evidence="5" type="ORF">GLIP_1718</name>
</gene>
<dbReference type="NCBIfam" id="NF005989">
    <property type="entry name" value="PRK08105.1"/>
    <property type="match status" value="1"/>
</dbReference>
<sequence>MVDVGIFVGSVYGNAQHVAEQVEEMLAEKGHNVELFTEATIDDFKQTKSVLFISSTTGQGDIPPNLEFLIMDMRDTMPLMEQKPFAVIGLGDSSYGDSYCGAGKQIFELLVELQGRPVSDLLIIDAMETLEPELEAVPWVEKVLPKLIITQ</sequence>